<evidence type="ECO:0000256" key="1">
    <source>
        <dbReference type="SAM" id="Coils"/>
    </source>
</evidence>
<dbReference type="InterPro" id="IPR050678">
    <property type="entry name" value="DNA_Partitioning_ATPase"/>
</dbReference>
<dbReference type="SUPFAM" id="SSF52540">
    <property type="entry name" value="P-loop containing nucleoside triphosphate hydrolases"/>
    <property type="match status" value="1"/>
</dbReference>
<dbReference type="RefSeq" id="WP_271165826.1">
    <property type="nucleotide sequence ID" value="NZ_BSFD01000010.1"/>
</dbReference>
<sequence length="226" mass="24393">MPVITMSSPKGGAGKTTSLAVLATQLARNAPVAIIDADKNQPIVTWSKAPGFPANIEVISDITDANFYDRLDDVARRTPFVLIDPEGTANVISSLAISAADLVIIPLQASQLDADQAQRALVQVTNQERAARRRIATRILFTRTSTAIQTRTLRHLKVELADAGVATFETQLVEREAFKAMFSFGGTLELLDSRQVSSPDKAVANARAFAAEVVQVLKDLEHERAA</sequence>
<dbReference type="PIRSF" id="PIRSF009320">
    <property type="entry name" value="Nuc_binding_HP_1000"/>
    <property type="match status" value="1"/>
</dbReference>
<evidence type="ECO:0000313" key="3">
    <source>
        <dbReference type="Proteomes" id="UP001143509"/>
    </source>
</evidence>
<reference evidence="2" key="1">
    <citation type="journal article" date="2014" name="Int. J. Syst. Evol. Microbiol.">
        <title>Complete genome of a new Firmicutes species belonging to the dominant human colonic microbiota ('Ruminococcus bicirculans') reveals two chromosomes and a selective capacity to utilize plant glucans.</title>
        <authorList>
            <consortium name="NISC Comparative Sequencing Program"/>
            <person name="Wegmann U."/>
            <person name="Louis P."/>
            <person name="Goesmann A."/>
            <person name="Henrissat B."/>
            <person name="Duncan S.H."/>
            <person name="Flint H.J."/>
        </authorList>
    </citation>
    <scope>NUCLEOTIDE SEQUENCE</scope>
    <source>
        <strain evidence="2">VKM B-1499</strain>
    </source>
</reference>
<protein>
    <submittedName>
        <fullName evidence="2">Chromosome partitioning protein ParA</fullName>
    </submittedName>
</protein>
<dbReference type="PANTHER" id="PTHR13696">
    <property type="entry name" value="P-LOOP CONTAINING NUCLEOSIDE TRIPHOSPHATE HYDROLASE"/>
    <property type="match status" value="1"/>
</dbReference>
<proteinExistence type="predicted"/>
<dbReference type="EMBL" id="BSFD01000010">
    <property type="protein sequence ID" value="GLK49636.1"/>
    <property type="molecule type" value="Genomic_DNA"/>
</dbReference>
<dbReference type="InterPro" id="IPR027417">
    <property type="entry name" value="P-loop_NTPase"/>
</dbReference>
<dbReference type="Proteomes" id="UP001143509">
    <property type="component" value="Unassembled WGS sequence"/>
</dbReference>
<comment type="caution">
    <text evidence="2">The sequence shown here is derived from an EMBL/GenBank/DDBJ whole genome shotgun (WGS) entry which is preliminary data.</text>
</comment>
<dbReference type="Pfam" id="PF07015">
    <property type="entry name" value="VirC1"/>
    <property type="match status" value="1"/>
</dbReference>
<dbReference type="CDD" id="cd02042">
    <property type="entry name" value="ParAB_family"/>
    <property type="match status" value="1"/>
</dbReference>
<keyword evidence="1" id="KW-0175">Coiled coil</keyword>
<feature type="coiled-coil region" evidence="1">
    <location>
        <begin position="107"/>
        <end position="134"/>
    </location>
</feature>
<dbReference type="InterPro" id="IPR009744">
    <property type="entry name" value="VirC1"/>
</dbReference>
<dbReference type="PANTHER" id="PTHR13696:SF96">
    <property type="entry name" value="COBQ_COBB_MIND_PARA NUCLEOTIDE BINDING DOMAIN-CONTAINING PROTEIN"/>
    <property type="match status" value="1"/>
</dbReference>
<reference evidence="2" key="2">
    <citation type="submission" date="2023-01" db="EMBL/GenBank/DDBJ databases">
        <authorList>
            <person name="Sun Q."/>
            <person name="Evtushenko L."/>
        </authorList>
    </citation>
    <scope>NUCLEOTIDE SEQUENCE</scope>
    <source>
        <strain evidence="2">VKM B-1499</strain>
    </source>
</reference>
<accession>A0ABQ5TBC5</accession>
<evidence type="ECO:0000313" key="2">
    <source>
        <dbReference type="EMBL" id="GLK49636.1"/>
    </source>
</evidence>
<organism evidence="2 3">
    <name type="scientific">Brevundimonas intermedia</name>
    <dbReference type="NCBI Taxonomy" id="74315"/>
    <lineage>
        <taxon>Bacteria</taxon>
        <taxon>Pseudomonadati</taxon>
        <taxon>Pseudomonadota</taxon>
        <taxon>Alphaproteobacteria</taxon>
        <taxon>Caulobacterales</taxon>
        <taxon>Caulobacteraceae</taxon>
        <taxon>Brevundimonas</taxon>
    </lineage>
</organism>
<dbReference type="Gene3D" id="3.40.50.300">
    <property type="entry name" value="P-loop containing nucleotide triphosphate hydrolases"/>
    <property type="match status" value="1"/>
</dbReference>
<gene>
    <name evidence="2" type="ORF">GCM10017620_26090</name>
</gene>
<name>A0ABQ5TBC5_9CAUL</name>
<keyword evidence="3" id="KW-1185">Reference proteome</keyword>